<dbReference type="Pfam" id="PF04545">
    <property type="entry name" value="Sigma70_r4"/>
    <property type="match status" value="1"/>
</dbReference>
<dbReference type="InterPro" id="IPR039425">
    <property type="entry name" value="RNA_pol_sigma-70-like"/>
</dbReference>
<comment type="similarity">
    <text evidence="1">Belongs to the sigma-70 factor family. ECF subfamily.</text>
</comment>
<dbReference type="InterPro" id="IPR007627">
    <property type="entry name" value="RNA_pol_sigma70_r2"/>
</dbReference>
<dbReference type="InterPro" id="IPR036388">
    <property type="entry name" value="WH-like_DNA-bd_sf"/>
</dbReference>
<gene>
    <name evidence="8" type="ORF">ON006_13670</name>
</gene>
<dbReference type="PANTHER" id="PTHR43133:SF46">
    <property type="entry name" value="RNA POLYMERASE SIGMA-70 FACTOR ECF SUBFAMILY"/>
    <property type="match status" value="1"/>
</dbReference>
<dbReference type="Gene3D" id="1.10.1740.10">
    <property type="match status" value="1"/>
</dbReference>
<dbReference type="EMBL" id="CP112998">
    <property type="protein sequence ID" value="WAC14985.1"/>
    <property type="molecule type" value="Genomic_DNA"/>
</dbReference>
<dbReference type="Pfam" id="PF04542">
    <property type="entry name" value="Sigma70_r2"/>
    <property type="match status" value="1"/>
</dbReference>
<organism evidence="8 9">
    <name type="scientific">Dyadobacter pollutisoli</name>
    <dbReference type="NCBI Taxonomy" id="2910158"/>
    <lineage>
        <taxon>Bacteria</taxon>
        <taxon>Pseudomonadati</taxon>
        <taxon>Bacteroidota</taxon>
        <taxon>Cytophagia</taxon>
        <taxon>Cytophagales</taxon>
        <taxon>Spirosomataceae</taxon>
        <taxon>Dyadobacter</taxon>
    </lineage>
</organism>
<feature type="domain" description="RNA polymerase sigma-70 region 4" evidence="7">
    <location>
        <begin position="137"/>
        <end position="185"/>
    </location>
</feature>
<dbReference type="Proteomes" id="UP001164653">
    <property type="component" value="Chromosome"/>
</dbReference>
<keyword evidence="2" id="KW-0805">Transcription regulation</keyword>
<dbReference type="GO" id="GO:0016987">
    <property type="term" value="F:sigma factor activity"/>
    <property type="evidence" value="ECO:0007669"/>
    <property type="project" value="UniProtKB-KW"/>
</dbReference>
<evidence type="ECO:0000256" key="1">
    <source>
        <dbReference type="ARBA" id="ARBA00010641"/>
    </source>
</evidence>
<evidence type="ECO:0000256" key="3">
    <source>
        <dbReference type="ARBA" id="ARBA00023082"/>
    </source>
</evidence>
<proteinExistence type="inferred from homology"/>
<dbReference type="KEGG" id="dpf:ON006_13670"/>
<evidence type="ECO:0000256" key="4">
    <source>
        <dbReference type="ARBA" id="ARBA00023125"/>
    </source>
</evidence>
<evidence type="ECO:0000256" key="2">
    <source>
        <dbReference type="ARBA" id="ARBA00023015"/>
    </source>
</evidence>
<dbReference type="InterPro" id="IPR013325">
    <property type="entry name" value="RNA_pol_sigma_r2"/>
</dbReference>
<dbReference type="InterPro" id="IPR007630">
    <property type="entry name" value="RNA_pol_sigma70_r4"/>
</dbReference>
<keyword evidence="9" id="KW-1185">Reference proteome</keyword>
<protein>
    <submittedName>
        <fullName evidence="8">Sigma-70 family RNA polymerase sigma factor</fullName>
    </submittedName>
</protein>
<dbReference type="PANTHER" id="PTHR43133">
    <property type="entry name" value="RNA POLYMERASE ECF-TYPE SIGMA FACTO"/>
    <property type="match status" value="1"/>
</dbReference>
<name>A0A9E8SMP6_9BACT</name>
<dbReference type="Gene3D" id="1.10.10.10">
    <property type="entry name" value="Winged helix-like DNA-binding domain superfamily/Winged helix DNA-binding domain"/>
    <property type="match status" value="1"/>
</dbReference>
<keyword evidence="5" id="KW-0804">Transcription</keyword>
<dbReference type="RefSeq" id="WP_244820352.1">
    <property type="nucleotide sequence ID" value="NZ_CP112998.1"/>
</dbReference>
<evidence type="ECO:0000313" key="9">
    <source>
        <dbReference type="Proteomes" id="UP001164653"/>
    </source>
</evidence>
<keyword evidence="3" id="KW-0731">Sigma factor</keyword>
<dbReference type="SUPFAM" id="SSF88946">
    <property type="entry name" value="Sigma2 domain of RNA polymerase sigma factors"/>
    <property type="match status" value="1"/>
</dbReference>
<dbReference type="GO" id="GO:0003677">
    <property type="term" value="F:DNA binding"/>
    <property type="evidence" value="ECO:0007669"/>
    <property type="project" value="UniProtKB-KW"/>
</dbReference>
<dbReference type="InterPro" id="IPR014284">
    <property type="entry name" value="RNA_pol_sigma-70_dom"/>
</dbReference>
<dbReference type="CDD" id="cd06171">
    <property type="entry name" value="Sigma70_r4"/>
    <property type="match status" value="1"/>
</dbReference>
<accession>A0A9E8SMP6</accession>
<evidence type="ECO:0000259" key="6">
    <source>
        <dbReference type="Pfam" id="PF04542"/>
    </source>
</evidence>
<evidence type="ECO:0000256" key="5">
    <source>
        <dbReference type="ARBA" id="ARBA00023163"/>
    </source>
</evidence>
<dbReference type="NCBIfam" id="TIGR02937">
    <property type="entry name" value="sigma70-ECF"/>
    <property type="match status" value="1"/>
</dbReference>
<dbReference type="AlphaFoldDB" id="A0A9E8SMP6"/>
<feature type="domain" description="RNA polymerase sigma-70 region 2" evidence="6">
    <location>
        <begin position="33"/>
        <end position="93"/>
    </location>
</feature>
<keyword evidence="4" id="KW-0238">DNA-binding</keyword>
<evidence type="ECO:0000259" key="7">
    <source>
        <dbReference type="Pfam" id="PF04545"/>
    </source>
</evidence>
<dbReference type="InterPro" id="IPR013324">
    <property type="entry name" value="RNA_pol_sigma_r3/r4-like"/>
</dbReference>
<dbReference type="SUPFAM" id="SSF88659">
    <property type="entry name" value="Sigma3 and sigma4 domains of RNA polymerase sigma factors"/>
    <property type="match status" value="1"/>
</dbReference>
<dbReference type="GO" id="GO:0006352">
    <property type="term" value="P:DNA-templated transcription initiation"/>
    <property type="evidence" value="ECO:0007669"/>
    <property type="project" value="InterPro"/>
</dbReference>
<sequence>MEKFTPNHDSELSSEWNIWHCFKQGNHQAFETLYKDYFKILNNYGSRLTSDSQLLEDAIHDVFIDLWRRKEYLADVENIRFYLFRALRNRIIRNGKNIFENKEDIDKFLDYLVSLSYEDQSIDSERMRDKTARIQNAIANLSERQREVINLRFYHALSLDEISILMGLSKQCVSNLLFKSYAVLRLKLKELSMLSTLTSLLVSQC</sequence>
<reference evidence="8" key="1">
    <citation type="submission" date="2022-11" db="EMBL/GenBank/DDBJ databases">
        <title>Dyadobacter pollutisoli sp. nov., isolated from plastic dumped soil.</title>
        <authorList>
            <person name="Kim J.M."/>
            <person name="Kim K.R."/>
            <person name="Lee J.K."/>
            <person name="Hao L."/>
            <person name="Jeon C.O."/>
        </authorList>
    </citation>
    <scope>NUCLEOTIDE SEQUENCE</scope>
    <source>
        <strain evidence="8">U1</strain>
    </source>
</reference>
<evidence type="ECO:0000313" key="8">
    <source>
        <dbReference type="EMBL" id="WAC14985.1"/>
    </source>
</evidence>